<evidence type="ECO:0000313" key="2">
    <source>
        <dbReference type="EMBL" id="CRG83419.1"/>
    </source>
</evidence>
<dbReference type="Proteomes" id="UP000054383">
    <property type="component" value="Unassembled WGS sequence"/>
</dbReference>
<feature type="domain" description="NAD(P)-binding" evidence="1">
    <location>
        <begin position="7"/>
        <end position="209"/>
    </location>
</feature>
<organism evidence="2 3">
    <name type="scientific">Talaromyces islandicus</name>
    <name type="common">Penicillium islandicum</name>
    <dbReference type="NCBI Taxonomy" id="28573"/>
    <lineage>
        <taxon>Eukaryota</taxon>
        <taxon>Fungi</taxon>
        <taxon>Dikarya</taxon>
        <taxon>Ascomycota</taxon>
        <taxon>Pezizomycotina</taxon>
        <taxon>Eurotiomycetes</taxon>
        <taxon>Eurotiomycetidae</taxon>
        <taxon>Eurotiales</taxon>
        <taxon>Trichocomaceae</taxon>
        <taxon>Talaromyces</taxon>
        <taxon>Talaromyces sect. Islandici</taxon>
    </lineage>
</organism>
<evidence type="ECO:0000259" key="1">
    <source>
        <dbReference type="Pfam" id="PF13460"/>
    </source>
</evidence>
<dbReference type="STRING" id="28573.A0A0U1LK67"/>
<name>A0A0U1LK67_TALIS</name>
<protein>
    <recommendedName>
        <fullName evidence="1">NAD(P)-binding domain-containing protein</fullName>
    </recommendedName>
</protein>
<dbReference type="OrthoDB" id="3535423at2759"/>
<proteinExistence type="predicted"/>
<dbReference type="PANTHER" id="PTHR14097">
    <property type="entry name" value="OXIDOREDUCTASE HTATIP2"/>
    <property type="match status" value="1"/>
</dbReference>
<dbReference type="Pfam" id="PF13460">
    <property type="entry name" value="NAD_binding_10"/>
    <property type="match status" value="1"/>
</dbReference>
<evidence type="ECO:0000313" key="3">
    <source>
        <dbReference type="Proteomes" id="UP000054383"/>
    </source>
</evidence>
<dbReference type="PANTHER" id="PTHR14097:SF9">
    <property type="entry name" value="EPIMERASE, PUTATIVE (AFU_ORTHOLOGUE AFUA_8G07320)-RELATED"/>
    <property type="match status" value="1"/>
</dbReference>
<sequence>MKLLVVGATGFIGGEVLRQALRNPAITSVVAITRREIPPPAEHGDKFRCFVLEDWISEYPESLQNIIKGADACIWSLAITPSQSRNMDFAHVTTVCYDYTLHALKSMAVLANKPFHFIYVSGVLIERDQTKELSYLAEYRHMRGRTENALLEFADKAETGSVQVTSTKPGAIDGPGPKATPDAVAKALFNMFGHTPRVHVSELAAAMIDQAQNGITKDPLWSDELAEIGKRVLKEEDYLK</sequence>
<reference evidence="2 3" key="1">
    <citation type="submission" date="2015-04" db="EMBL/GenBank/DDBJ databases">
        <authorList>
            <person name="Syromyatnikov M.Y."/>
            <person name="Popov V.N."/>
        </authorList>
    </citation>
    <scope>NUCLEOTIDE SEQUENCE [LARGE SCALE GENOMIC DNA]</scope>
    <source>
        <strain evidence="2">WF-38-12</strain>
    </source>
</reference>
<keyword evidence="3" id="KW-1185">Reference proteome</keyword>
<dbReference type="EMBL" id="CVMT01000001">
    <property type="protein sequence ID" value="CRG83419.1"/>
    <property type="molecule type" value="Genomic_DNA"/>
</dbReference>
<accession>A0A0U1LK67</accession>
<dbReference type="InterPro" id="IPR036291">
    <property type="entry name" value="NAD(P)-bd_dom_sf"/>
</dbReference>
<dbReference type="SUPFAM" id="SSF51735">
    <property type="entry name" value="NAD(P)-binding Rossmann-fold domains"/>
    <property type="match status" value="1"/>
</dbReference>
<dbReference type="InterPro" id="IPR016040">
    <property type="entry name" value="NAD(P)-bd_dom"/>
</dbReference>
<dbReference type="OMA" id="CTLAGFK"/>
<dbReference type="AlphaFoldDB" id="A0A0U1LK67"/>
<dbReference type="Gene3D" id="3.40.50.720">
    <property type="entry name" value="NAD(P)-binding Rossmann-like Domain"/>
    <property type="match status" value="1"/>
</dbReference>
<gene>
    <name evidence="2" type="ORF">PISL3812_00770</name>
</gene>